<dbReference type="EMBL" id="AQQY01000005">
    <property type="protein sequence ID" value="KCV81906.1"/>
    <property type="molecule type" value="Genomic_DNA"/>
</dbReference>
<organism evidence="1 2">
    <name type="scientific">Actibacterium atlanticum</name>
    <dbReference type="NCBI Taxonomy" id="1461693"/>
    <lineage>
        <taxon>Bacteria</taxon>
        <taxon>Pseudomonadati</taxon>
        <taxon>Pseudomonadota</taxon>
        <taxon>Alphaproteobacteria</taxon>
        <taxon>Rhodobacterales</taxon>
        <taxon>Roseobacteraceae</taxon>
        <taxon>Actibacterium</taxon>
    </lineage>
</organism>
<proteinExistence type="predicted"/>
<name>A0A058ZM63_9RHOB</name>
<dbReference type="InterPro" id="IPR036291">
    <property type="entry name" value="NAD(P)-bd_dom_sf"/>
</dbReference>
<dbReference type="SUPFAM" id="SSF51735">
    <property type="entry name" value="NAD(P)-binding Rossmann-fold domains"/>
    <property type="match status" value="1"/>
</dbReference>
<dbReference type="Gene3D" id="3.40.50.720">
    <property type="entry name" value="NAD(P)-binding Rossmann-like Domain"/>
    <property type="match status" value="1"/>
</dbReference>
<evidence type="ECO:0000313" key="1">
    <source>
        <dbReference type="EMBL" id="KCV81906.1"/>
    </source>
</evidence>
<gene>
    <name evidence="1" type="ORF">ATO10_08673</name>
</gene>
<accession>A0A058ZM63</accession>
<dbReference type="PANTHER" id="PTHR43544:SF12">
    <property type="entry name" value="NAD(P)-BINDING ROSSMANN-FOLD SUPERFAMILY PROTEIN"/>
    <property type="match status" value="1"/>
</dbReference>
<dbReference type="AlphaFoldDB" id="A0A058ZM63"/>
<dbReference type="eggNOG" id="COG1028">
    <property type="taxonomic scope" value="Bacteria"/>
</dbReference>
<dbReference type="InterPro" id="IPR051468">
    <property type="entry name" value="Fungal_SecMetab_SDRs"/>
</dbReference>
<comment type="caution">
    <text evidence="1">The sequence shown here is derived from an EMBL/GenBank/DDBJ whole genome shotgun (WGS) entry which is preliminary data.</text>
</comment>
<reference evidence="1 2" key="1">
    <citation type="submission" date="2013-04" db="EMBL/GenBank/DDBJ databases">
        <title>Shimia sp. 22II-S11-Z10 Genome Sequencing.</title>
        <authorList>
            <person name="Lai Q."/>
            <person name="Li G."/>
            <person name="Shao Z."/>
        </authorList>
    </citation>
    <scope>NUCLEOTIDE SEQUENCE [LARGE SCALE GENOMIC DNA]</scope>
    <source>
        <strain evidence="2">22II-S11-Z10</strain>
    </source>
</reference>
<dbReference type="GO" id="GO:0016491">
    <property type="term" value="F:oxidoreductase activity"/>
    <property type="evidence" value="ECO:0007669"/>
    <property type="project" value="TreeGrafter"/>
</dbReference>
<dbReference type="InterPro" id="IPR002347">
    <property type="entry name" value="SDR_fam"/>
</dbReference>
<dbReference type="PATRIC" id="fig|1461693.3.peg.1760"/>
<evidence type="ECO:0000313" key="2">
    <source>
        <dbReference type="Proteomes" id="UP000024836"/>
    </source>
</evidence>
<dbReference type="Pfam" id="PF00106">
    <property type="entry name" value="adh_short"/>
    <property type="match status" value="1"/>
</dbReference>
<sequence>MQKALILGASGGIGGAVAAQLARQGWSVDGLSRKADGFDVTDPQAVASQLERLQGTYDLVFIATGQLHGAGHPPEKSLRALSAEAMADQFVVNAIGPALVMRHAQRLLPRDRRAVLAVLSARVGSITDNRLGGWYSYRMAKAALNQALRTSSVEIARTHPKAICVALHPGTVQTEFTKDYTARHSTVKPAQAARNLINVIEGLTPGNTGQFFDWAGKPVPW</sequence>
<evidence type="ECO:0008006" key="3">
    <source>
        <dbReference type="Google" id="ProtNLM"/>
    </source>
</evidence>
<dbReference type="STRING" id="1461693.ATO10_08673"/>
<dbReference type="PANTHER" id="PTHR43544">
    <property type="entry name" value="SHORT-CHAIN DEHYDROGENASE/REDUCTASE"/>
    <property type="match status" value="1"/>
</dbReference>
<dbReference type="OrthoDB" id="9785826at2"/>
<dbReference type="GO" id="GO:0005737">
    <property type="term" value="C:cytoplasm"/>
    <property type="evidence" value="ECO:0007669"/>
    <property type="project" value="TreeGrafter"/>
</dbReference>
<protein>
    <recommendedName>
        <fullName evidence="3">C factor, cell signaling protein</fullName>
    </recommendedName>
</protein>
<keyword evidence="2" id="KW-1185">Reference proteome</keyword>
<dbReference type="Proteomes" id="UP000024836">
    <property type="component" value="Unassembled WGS sequence"/>
</dbReference>
<dbReference type="PRINTS" id="PR00081">
    <property type="entry name" value="GDHRDH"/>
</dbReference>